<protein>
    <recommendedName>
        <fullName evidence="4">S-layer family protein</fullName>
    </recommendedName>
</protein>
<evidence type="ECO:0000313" key="3">
    <source>
        <dbReference type="Proteomes" id="UP000615026"/>
    </source>
</evidence>
<comment type="caution">
    <text evidence="2">The sequence shown here is derived from an EMBL/GenBank/DDBJ whole genome shotgun (WGS) entry which is preliminary data.</text>
</comment>
<sequence>FRISNLEGKPGDLISPYDPIVRASGDVTFDSYTGGSLHILAGGSVKVTGSITINNSDNNGLVTPEGGFVLANGDPQLSEGRRIIINGEQEPTLDIRAGTLDFAPPGSIPELENLSGFIPIPPLTFEELNALPSVPASASIDIDGDVINNTFIPSDDGDRRGQIYLSNQYNPNPFIGGNTEISVNSITAFGNSVTIDSIGDITIPNGISSGAAEGPGGDVILLSVGDINTVGGEISAFVNSSSAGDIILRAYGSVTTSGIRSEYIDFNDTDLPGFGGDIEVVSIESFIESDGNYDAKTEVGGRAGDIWLEANGDIVVRQLNSESLSGDLGDAGNITISSQTGKVETDGIISSTTGREGFELLLPNPLDPSKPNIIVVEPNSGNVNISANGSVVTDFIRTSSVGGFSGNISINSTTSSVETGNLTTTSQDGVSGNITLNAVGGDGFITTNSITSSTNSSNPDNDSGEVNLDATGQISTGLISTTSNAGNSGDVIITSQVAGIRAGFLSFFDGSFNGLDISSSSASGDAGDIILEAGNIVFENGELIRIDFNEAQNIEVGNINSGSGGIGEDGGKITLITEGGEISADNLISENTSKFRDDGSVEINTDGGSIELNAFGNISTGEEIRSSSDLGESGSVEILSYRGSVSIGTNGLGSIETRSEEAGANFVSVNAFGNIKVGDIDSEAGGEGSGFEFNIGDITLESVNGQISTGNINSSTGISDLESGSVEITAPDKIKTGSILTFSSVNGDSGDILLRSRGDGIEVSGELRSSTQEGGIAGNITLDAEGSVDIFNNVLSNGFEGSGLIHISTTENLDIQGVDIRSETRTGSEQAAGVEIFAPSLELSNVNISATTQNGVAGDVTINQGLESASSVSLQNGSSIRAQQTGDESDSRAGNVIINAQSVSLKGDSRIVTSNVSSRVDDSTQESFGNINFENLNTLEVENSVISASTERGVAGSVTVNASDSIELSGIVSKDGLNIGNETFERGGILAVASDGGTAGNLVVSSNSLDIDDQAVIAVSSPTGVAGTIDITANNIDLTRGASIRSETGDNGSNPNSGDINITLDGPRPIFWMRHGERNFGEINASGNGSATGGTITIGVNDDAGFIIAIPSEDSDIITEADQGDGGKVRFGGSEFSGRTLVLGLRERPQDTFLSDIVVASDQGASGIVGFSDPINEGFLELEEELLLPSSPNLDEGCQIGTRERQAEFFDYGLGGAPPGPDELMGGGNILTEWIPLDLAETYRRLRNRDDVGTASSTFNTVSVGRGIDLLSLCSADDE</sequence>
<evidence type="ECO:0008006" key="4">
    <source>
        <dbReference type="Google" id="ProtNLM"/>
    </source>
</evidence>
<name>A0A929A062_LEPEC</name>
<feature type="non-terminal residue" evidence="2">
    <location>
        <position position="1"/>
    </location>
</feature>
<proteinExistence type="predicted"/>
<feature type="region of interest" description="Disordered" evidence="1">
    <location>
        <begin position="450"/>
        <end position="469"/>
    </location>
</feature>
<reference evidence="2" key="1">
    <citation type="submission" date="2020-10" db="EMBL/GenBank/DDBJ databases">
        <authorList>
            <person name="Castelo-Branco R."/>
            <person name="Eusebio N."/>
            <person name="Adriana R."/>
            <person name="Vieira A."/>
            <person name="Brugerolle De Fraissinette N."/>
            <person name="Rezende De Castro R."/>
            <person name="Schneider M.P."/>
            <person name="Vasconcelos V."/>
            <person name="Leao P.N."/>
        </authorList>
    </citation>
    <scope>NUCLEOTIDE SEQUENCE</scope>
    <source>
        <strain evidence="2">LEGE 11479</strain>
    </source>
</reference>
<dbReference type="AlphaFoldDB" id="A0A929A062"/>
<organism evidence="2 3">
    <name type="scientific">Leptolyngbya cf. ectocarpi LEGE 11479</name>
    <dbReference type="NCBI Taxonomy" id="1828722"/>
    <lineage>
        <taxon>Bacteria</taxon>
        <taxon>Bacillati</taxon>
        <taxon>Cyanobacteriota</taxon>
        <taxon>Cyanophyceae</taxon>
        <taxon>Leptolyngbyales</taxon>
        <taxon>Leptolyngbyaceae</taxon>
        <taxon>Leptolyngbya group</taxon>
        <taxon>Leptolyngbya</taxon>
    </lineage>
</organism>
<evidence type="ECO:0000256" key="1">
    <source>
        <dbReference type="SAM" id="MobiDB-lite"/>
    </source>
</evidence>
<feature type="compositionally biased region" description="Low complexity" evidence="1">
    <location>
        <begin position="450"/>
        <end position="461"/>
    </location>
</feature>
<dbReference type="EMBL" id="JADEXP010000467">
    <property type="protein sequence ID" value="MBE9070578.1"/>
    <property type="molecule type" value="Genomic_DNA"/>
</dbReference>
<dbReference type="Proteomes" id="UP000615026">
    <property type="component" value="Unassembled WGS sequence"/>
</dbReference>
<gene>
    <name evidence="2" type="ORF">IQ260_28455</name>
</gene>
<accession>A0A929A062</accession>
<evidence type="ECO:0000313" key="2">
    <source>
        <dbReference type="EMBL" id="MBE9070578.1"/>
    </source>
</evidence>
<keyword evidence="3" id="KW-1185">Reference proteome</keyword>